<sequence>MSGPTTIRVKVLIRRGCEARGIIILQGSTGKDHIHLLLSYPPSLAPSKILQYLKGRSSRLL</sequence>
<protein>
    <submittedName>
        <fullName evidence="2">Transposase</fullName>
    </submittedName>
</protein>
<dbReference type="Proteomes" id="UP001558534">
    <property type="component" value="Unassembled WGS sequence"/>
</dbReference>
<dbReference type="RefSeq" id="WP_368635978.1">
    <property type="nucleotide sequence ID" value="NZ_JBFRHK010000003.1"/>
</dbReference>
<dbReference type="SUPFAM" id="SSF143422">
    <property type="entry name" value="Transposase IS200-like"/>
    <property type="match status" value="1"/>
</dbReference>
<reference evidence="2 3" key="1">
    <citation type="submission" date="2024-07" db="EMBL/GenBank/DDBJ databases">
        <title>Characterization of a bacterium isolated from hydrolysated instant sea cucumber by whole-genome sequencing and metabolomics.</title>
        <authorList>
            <person name="Luo X."/>
            <person name="Zhang Z."/>
            <person name="Zheng Z."/>
            <person name="Zhang W."/>
            <person name="Ming T."/>
            <person name="Jiao L."/>
            <person name="Su X."/>
            <person name="Kong F."/>
            <person name="Xu J."/>
        </authorList>
    </citation>
    <scope>NUCLEOTIDE SEQUENCE [LARGE SCALE GENOMIC DNA]</scope>
    <source>
        <strain evidence="2 3">XL-2024</strain>
    </source>
</reference>
<dbReference type="InterPro" id="IPR036515">
    <property type="entry name" value="Transposase_17_sf"/>
</dbReference>
<accession>A0ABV3VV41</accession>
<feature type="domain" description="Transposase IS200-like" evidence="1">
    <location>
        <begin position="5"/>
        <end position="61"/>
    </location>
</feature>
<dbReference type="Pfam" id="PF01797">
    <property type="entry name" value="Y1_Tnp"/>
    <property type="match status" value="1"/>
</dbReference>
<organism evidence="2 3">
    <name type="scientific">Lysinibacillus xylanilyticus</name>
    <dbReference type="NCBI Taxonomy" id="582475"/>
    <lineage>
        <taxon>Bacteria</taxon>
        <taxon>Bacillati</taxon>
        <taxon>Bacillota</taxon>
        <taxon>Bacilli</taxon>
        <taxon>Bacillales</taxon>
        <taxon>Bacillaceae</taxon>
        <taxon>Lysinibacillus</taxon>
    </lineage>
</organism>
<keyword evidence="3" id="KW-1185">Reference proteome</keyword>
<name>A0ABV3VV41_9BACI</name>
<dbReference type="Gene3D" id="3.30.70.1290">
    <property type="entry name" value="Transposase IS200-like"/>
    <property type="match status" value="1"/>
</dbReference>
<evidence type="ECO:0000259" key="1">
    <source>
        <dbReference type="Pfam" id="PF01797"/>
    </source>
</evidence>
<gene>
    <name evidence="2" type="ORF">AB1300_06395</name>
</gene>
<dbReference type="PANTHER" id="PTHR33360:SF2">
    <property type="entry name" value="TRANSPOSASE FOR INSERTION SEQUENCE ELEMENT IS200"/>
    <property type="match status" value="1"/>
</dbReference>
<evidence type="ECO:0000313" key="2">
    <source>
        <dbReference type="EMBL" id="MEX3744764.1"/>
    </source>
</evidence>
<proteinExistence type="predicted"/>
<evidence type="ECO:0000313" key="3">
    <source>
        <dbReference type="Proteomes" id="UP001558534"/>
    </source>
</evidence>
<comment type="caution">
    <text evidence="2">The sequence shown here is derived from an EMBL/GenBank/DDBJ whole genome shotgun (WGS) entry which is preliminary data.</text>
</comment>
<dbReference type="PANTHER" id="PTHR33360">
    <property type="entry name" value="TRANSPOSASE FOR INSERTION SEQUENCE ELEMENT IS200"/>
    <property type="match status" value="1"/>
</dbReference>
<dbReference type="EMBL" id="JBFRHK010000003">
    <property type="protein sequence ID" value="MEX3744764.1"/>
    <property type="molecule type" value="Genomic_DNA"/>
</dbReference>
<dbReference type="InterPro" id="IPR002686">
    <property type="entry name" value="Transposase_17"/>
</dbReference>